<feature type="compositionally biased region" description="Low complexity" evidence="1">
    <location>
        <begin position="134"/>
        <end position="151"/>
    </location>
</feature>
<sequence>MSGKPPPQGEPSGPVTRQTAKGRAQRQKQPAAAKHKRRMQIAKAIGEQPESTAQIEELPPSPSPAVFLEDDEFPATNYTTPQPEDGADEQRGAEEPTADPSATVRDDAYMDEMAPSPLTPAPTQGLDDYELSDTPEQSLEPPEPSTPTAAAVNVETHAPATSALAGALGGTSTFLTRQQGIARVRQATRKRANSSPTPPGPRPAAPIGDTHGGEARVGSVMALASIGNPNLPPRESAVRTTIEDAPQAATANDGVEEGAATAGEPMFPTLTRPPQGEGNSVTHHAQAQTTPTAEIQYPNLYPNYSDLQNYCHVSHFLNGKAVSPPFLTQ</sequence>
<dbReference type="Proteomes" id="UP001215151">
    <property type="component" value="Unassembled WGS sequence"/>
</dbReference>
<evidence type="ECO:0000313" key="3">
    <source>
        <dbReference type="Proteomes" id="UP001215151"/>
    </source>
</evidence>
<organism evidence="2 3">
    <name type="scientific">Trametes cubensis</name>
    <dbReference type="NCBI Taxonomy" id="1111947"/>
    <lineage>
        <taxon>Eukaryota</taxon>
        <taxon>Fungi</taxon>
        <taxon>Dikarya</taxon>
        <taxon>Basidiomycota</taxon>
        <taxon>Agaricomycotina</taxon>
        <taxon>Agaricomycetes</taxon>
        <taxon>Polyporales</taxon>
        <taxon>Polyporaceae</taxon>
        <taxon>Trametes</taxon>
    </lineage>
</organism>
<comment type="caution">
    <text evidence="2">The sequence shown here is derived from an EMBL/GenBank/DDBJ whole genome shotgun (WGS) entry which is preliminary data.</text>
</comment>
<dbReference type="EMBL" id="JAPEVG010000001">
    <property type="protein sequence ID" value="KAJ8502216.1"/>
    <property type="molecule type" value="Genomic_DNA"/>
</dbReference>
<accession>A0AAD7U4L3</accession>
<proteinExistence type="predicted"/>
<gene>
    <name evidence="2" type="ORF">ONZ51_g6</name>
</gene>
<name>A0AAD7U4L3_9APHY</name>
<evidence type="ECO:0000256" key="1">
    <source>
        <dbReference type="SAM" id="MobiDB-lite"/>
    </source>
</evidence>
<feature type="region of interest" description="Disordered" evidence="1">
    <location>
        <begin position="1"/>
        <end position="157"/>
    </location>
</feature>
<dbReference type="AlphaFoldDB" id="A0AAD7U4L3"/>
<feature type="region of interest" description="Disordered" evidence="1">
    <location>
        <begin position="182"/>
        <end position="213"/>
    </location>
</feature>
<keyword evidence="3" id="KW-1185">Reference proteome</keyword>
<reference evidence="2" key="1">
    <citation type="submission" date="2022-11" db="EMBL/GenBank/DDBJ databases">
        <title>Genome Sequence of Cubamyces cubensis.</title>
        <authorList>
            <person name="Buettner E."/>
        </authorList>
    </citation>
    <scope>NUCLEOTIDE SEQUENCE</scope>
    <source>
        <strain evidence="2">MPL-01</strain>
    </source>
</reference>
<evidence type="ECO:0000313" key="2">
    <source>
        <dbReference type="EMBL" id="KAJ8502216.1"/>
    </source>
</evidence>
<protein>
    <submittedName>
        <fullName evidence="2">Uncharacterized protein</fullName>
    </submittedName>
</protein>